<accession>A0ABS4TR08</accession>
<evidence type="ECO:0000256" key="1">
    <source>
        <dbReference type="SAM" id="MobiDB-lite"/>
    </source>
</evidence>
<name>A0ABS4TR08_9PSEU</name>
<keyword evidence="2" id="KW-1133">Transmembrane helix</keyword>
<sequence length="286" mass="30255">MNSTLPTPRDLPPRSRARIRNELERTVTRGAPRRRHAPLITALAAVAVLGAIVAFVPWKPENVSPPAAAQTPTPPPKSSNVSAPVFPGLSAQEQKAIEEGCSQTASRGPAVLYNLVNDEAGKFGLLYSQDAALECTIGRKTMPYNAGSGSVEDRQWLPGEFAVDVASAAAGGSVPGNKAEYRGERGVQLTVGRVSAKVAKVTYTEGDRTVDAVLANGTFVARIVHSDTWKIPETPGPRVVRAYDANGALLGDTSNPQCHVTPAGTVVGYFPSPPDPKTCLPATRWR</sequence>
<dbReference type="EMBL" id="JAGINW010000001">
    <property type="protein sequence ID" value="MBP2326852.1"/>
    <property type="molecule type" value="Genomic_DNA"/>
</dbReference>
<reference evidence="3 4" key="1">
    <citation type="submission" date="2021-03" db="EMBL/GenBank/DDBJ databases">
        <title>Sequencing the genomes of 1000 actinobacteria strains.</title>
        <authorList>
            <person name="Klenk H.-P."/>
        </authorList>
    </citation>
    <scope>NUCLEOTIDE SEQUENCE [LARGE SCALE GENOMIC DNA]</scope>
    <source>
        <strain evidence="3 4">DSM 46670</strain>
    </source>
</reference>
<dbReference type="Proteomes" id="UP001519332">
    <property type="component" value="Unassembled WGS sequence"/>
</dbReference>
<protein>
    <recommendedName>
        <fullName evidence="5">DUF4232 domain-containing protein</fullName>
    </recommendedName>
</protein>
<evidence type="ECO:0000256" key="2">
    <source>
        <dbReference type="SAM" id="Phobius"/>
    </source>
</evidence>
<gene>
    <name evidence="3" type="ORF">JOF56_007237</name>
</gene>
<proteinExistence type="predicted"/>
<evidence type="ECO:0000313" key="3">
    <source>
        <dbReference type="EMBL" id="MBP2326852.1"/>
    </source>
</evidence>
<evidence type="ECO:0008006" key="5">
    <source>
        <dbReference type="Google" id="ProtNLM"/>
    </source>
</evidence>
<dbReference type="RefSeq" id="WP_209643875.1">
    <property type="nucleotide sequence ID" value="NZ_JAGINW010000001.1"/>
</dbReference>
<feature type="region of interest" description="Disordered" evidence="1">
    <location>
        <begin position="64"/>
        <end position="85"/>
    </location>
</feature>
<evidence type="ECO:0000313" key="4">
    <source>
        <dbReference type="Proteomes" id="UP001519332"/>
    </source>
</evidence>
<feature type="transmembrane region" description="Helical" evidence="2">
    <location>
        <begin position="39"/>
        <end position="58"/>
    </location>
</feature>
<keyword evidence="2" id="KW-0472">Membrane</keyword>
<keyword evidence="2" id="KW-0812">Transmembrane</keyword>
<organism evidence="3 4">
    <name type="scientific">Kibdelosporangium banguiense</name>
    <dbReference type="NCBI Taxonomy" id="1365924"/>
    <lineage>
        <taxon>Bacteria</taxon>
        <taxon>Bacillati</taxon>
        <taxon>Actinomycetota</taxon>
        <taxon>Actinomycetes</taxon>
        <taxon>Pseudonocardiales</taxon>
        <taxon>Pseudonocardiaceae</taxon>
        <taxon>Kibdelosporangium</taxon>
    </lineage>
</organism>
<keyword evidence="4" id="KW-1185">Reference proteome</keyword>
<comment type="caution">
    <text evidence="3">The sequence shown here is derived from an EMBL/GenBank/DDBJ whole genome shotgun (WGS) entry which is preliminary data.</text>
</comment>